<evidence type="ECO:0000259" key="1">
    <source>
        <dbReference type="Pfam" id="PF14129"/>
    </source>
</evidence>
<accession>A0A1G9UG45</accession>
<keyword evidence="3" id="KW-1185">Reference proteome</keyword>
<feature type="domain" description="DUF4296" evidence="1">
    <location>
        <begin position="23"/>
        <end position="107"/>
    </location>
</feature>
<evidence type="ECO:0000313" key="2">
    <source>
        <dbReference type="EMBL" id="SDM58515.1"/>
    </source>
</evidence>
<dbReference type="STRING" id="990371.SAMN05421813_11648"/>
<dbReference type="AlphaFoldDB" id="A0A1G9UG45"/>
<dbReference type="Pfam" id="PF14129">
    <property type="entry name" value="DUF4296"/>
    <property type="match status" value="1"/>
</dbReference>
<gene>
    <name evidence="2" type="ORF">SAMN05421813_11648</name>
</gene>
<sequence>MKGFKLFIFGLLLITACKDNELPKDLITEQKMIRIIADLHIIDGYMATLVYTDSLRINGKNYYATVYKSHNTTRAQYEKSLKYYSMDPVRLDSMYNRVEKLLTDKERKLNKIQLKNPEIKQ</sequence>
<dbReference type="EMBL" id="FNHH01000016">
    <property type="protein sequence ID" value="SDM58515.1"/>
    <property type="molecule type" value="Genomic_DNA"/>
</dbReference>
<name>A0A1G9UG45_9SPHI</name>
<dbReference type="OrthoDB" id="678784at2"/>
<dbReference type="RefSeq" id="WP_090705118.1">
    <property type="nucleotide sequence ID" value="NZ_FNHH01000016.1"/>
</dbReference>
<reference evidence="3" key="1">
    <citation type="submission" date="2016-10" db="EMBL/GenBank/DDBJ databases">
        <authorList>
            <person name="Varghese N."/>
            <person name="Submissions S."/>
        </authorList>
    </citation>
    <scope>NUCLEOTIDE SEQUENCE [LARGE SCALE GENOMIC DNA]</scope>
    <source>
        <strain evidence="3">DSM 24536</strain>
    </source>
</reference>
<dbReference type="PROSITE" id="PS51257">
    <property type="entry name" value="PROKAR_LIPOPROTEIN"/>
    <property type="match status" value="1"/>
</dbReference>
<organism evidence="2 3">
    <name type="scientific">Daejeonella rubra</name>
    <dbReference type="NCBI Taxonomy" id="990371"/>
    <lineage>
        <taxon>Bacteria</taxon>
        <taxon>Pseudomonadati</taxon>
        <taxon>Bacteroidota</taxon>
        <taxon>Sphingobacteriia</taxon>
        <taxon>Sphingobacteriales</taxon>
        <taxon>Sphingobacteriaceae</taxon>
        <taxon>Daejeonella</taxon>
    </lineage>
</organism>
<dbReference type="Proteomes" id="UP000199226">
    <property type="component" value="Unassembled WGS sequence"/>
</dbReference>
<evidence type="ECO:0000313" key="3">
    <source>
        <dbReference type="Proteomes" id="UP000199226"/>
    </source>
</evidence>
<proteinExistence type="predicted"/>
<protein>
    <recommendedName>
        <fullName evidence="1">DUF4296 domain-containing protein</fullName>
    </recommendedName>
</protein>
<dbReference type="InterPro" id="IPR025381">
    <property type="entry name" value="DUF4296"/>
</dbReference>